<comment type="caution">
    <text evidence="1">The sequence shown here is derived from an EMBL/GenBank/DDBJ whole genome shotgun (WGS) entry which is preliminary data.</text>
</comment>
<dbReference type="EMBL" id="JAIWYP010000006">
    <property type="protein sequence ID" value="KAH3813151.1"/>
    <property type="molecule type" value="Genomic_DNA"/>
</dbReference>
<name>A0A9D4G9P1_DREPO</name>
<protein>
    <submittedName>
        <fullName evidence="1">Uncharacterized protein</fullName>
    </submittedName>
</protein>
<evidence type="ECO:0000313" key="1">
    <source>
        <dbReference type="EMBL" id="KAH3813151.1"/>
    </source>
</evidence>
<gene>
    <name evidence="1" type="ORF">DPMN_141602</name>
</gene>
<keyword evidence="2" id="KW-1185">Reference proteome</keyword>
<reference evidence="1" key="2">
    <citation type="submission" date="2020-11" db="EMBL/GenBank/DDBJ databases">
        <authorList>
            <person name="McCartney M.A."/>
            <person name="Auch B."/>
            <person name="Kono T."/>
            <person name="Mallez S."/>
            <person name="Becker A."/>
            <person name="Gohl D.M."/>
            <person name="Silverstein K.A.T."/>
            <person name="Koren S."/>
            <person name="Bechman K.B."/>
            <person name="Herman A."/>
            <person name="Abrahante J.E."/>
            <person name="Garbe J."/>
        </authorList>
    </citation>
    <scope>NUCLEOTIDE SEQUENCE</scope>
    <source>
        <strain evidence="1">Duluth1</strain>
        <tissue evidence="1">Whole animal</tissue>
    </source>
</reference>
<dbReference type="InterPro" id="IPR032675">
    <property type="entry name" value="LRR_dom_sf"/>
</dbReference>
<proteinExistence type="predicted"/>
<reference evidence="1" key="1">
    <citation type="journal article" date="2019" name="bioRxiv">
        <title>The Genome of the Zebra Mussel, Dreissena polymorpha: A Resource for Invasive Species Research.</title>
        <authorList>
            <person name="McCartney M.A."/>
            <person name="Auch B."/>
            <person name="Kono T."/>
            <person name="Mallez S."/>
            <person name="Zhang Y."/>
            <person name="Obille A."/>
            <person name="Becker A."/>
            <person name="Abrahante J.E."/>
            <person name="Garbe J."/>
            <person name="Badalamenti J.P."/>
            <person name="Herman A."/>
            <person name="Mangelson H."/>
            <person name="Liachko I."/>
            <person name="Sullivan S."/>
            <person name="Sone E.D."/>
            <person name="Koren S."/>
            <person name="Silverstein K.A.T."/>
            <person name="Beckman K.B."/>
            <person name="Gohl D.M."/>
        </authorList>
    </citation>
    <scope>NUCLEOTIDE SEQUENCE</scope>
    <source>
        <strain evidence="1">Duluth1</strain>
        <tissue evidence="1">Whole animal</tissue>
    </source>
</reference>
<accession>A0A9D4G9P1</accession>
<sequence>MHIKQNDNTGLREALRGLNIKSLSLSQSILTHLESFSQSLLLLTRLEYLSIQVDECPDVWEALCSLNIKSLKLRQSFLNHVQSLSHSLSSLKQLEFLSIKVYKCPSLLKALRGLTIKGLTLSCWVDCLKANDAESLSQSLSSLTKLESLSINVLCLSHDFLEDLHGLNIKSLTLSWWNDYLNVNHVESSSQSLKSLKKLETLSIRMCEVFHGLNIASLTLSYWDDCLGVNNTKSLSQSLSSLKQLQTLTIYVRIFINIQLPQSLKYLNIYCTSLLPSELRELKDTLYACTQTVETNVEFAAYDDDVLEAIQLEDYIAIKQELETLKIVAVKRFRIFDKINKNNYIGNDDAEAWSVRDIGGVDEDDQDIENVTNHQKKNSLNV</sequence>
<dbReference type="Gene3D" id="3.80.10.10">
    <property type="entry name" value="Ribonuclease Inhibitor"/>
    <property type="match status" value="1"/>
</dbReference>
<dbReference type="SUPFAM" id="SSF52047">
    <property type="entry name" value="RNI-like"/>
    <property type="match status" value="1"/>
</dbReference>
<dbReference type="Proteomes" id="UP000828390">
    <property type="component" value="Unassembled WGS sequence"/>
</dbReference>
<evidence type="ECO:0000313" key="2">
    <source>
        <dbReference type="Proteomes" id="UP000828390"/>
    </source>
</evidence>
<dbReference type="AlphaFoldDB" id="A0A9D4G9P1"/>
<organism evidence="1 2">
    <name type="scientific">Dreissena polymorpha</name>
    <name type="common">Zebra mussel</name>
    <name type="synonym">Mytilus polymorpha</name>
    <dbReference type="NCBI Taxonomy" id="45954"/>
    <lineage>
        <taxon>Eukaryota</taxon>
        <taxon>Metazoa</taxon>
        <taxon>Spiralia</taxon>
        <taxon>Lophotrochozoa</taxon>
        <taxon>Mollusca</taxon>
        <taxon>Bivalvia</taxon>
        <taxon>Autobranchia</taxon>
        <taxon>Heteroconchia</taxon>
        <taxon>Euheterodonta</taxon>
        <taxon>Imparidentia</taxon>
        <taxon>Neoheterodontei</taxon>
        <taxon>Myida</taxon>
        <taxon>Dreissenoidea</taxon>
        <taxon>Dreissenidae</taxon>
        <taxon>Dreissena</taxon>
    </lineage>
</organism>